<reference evidence="2" key="2">
    <citation type="submission" date="2020-11" db="EMBL/GenBank/DDBJ databases">
        <authorList>
            <person name="McCartney M.A."/>
            <person name="Auch B."/>
            <person name="Kono T."/>
            <person name="Mallez S."/>
            <person name="Becker A."/>
            <person name="Gohl D.M."/>
            <person name="Silverstein K.A.T."/>
            <person name="Koren S."/>
            <person name="Bechman K.B."/>
            <person name="Herman A."/>
            <person name="Abrahante J.E."/>
            <person name="Garbe J."/>
        </authorList>
    </citation>
    <scope>NUCLEOTIDE SEQUENCE</scope>
    <source>
        <strain evidence="2">Duluth1</strain>
        <tissue evidence="2">Whole animal</tissue>
    </source>
</reference>
<accession>A0A9D4E7F0</accession>
<evidence type="ECO:0000256" key="1">
    <source>
        <dbReference type="SAM" id="MobiDB-lite"/>
    </source>
</evidence>
<keyword evidence="3" id="KW-1185">Reference proteome</keyword>
<name>A0A9D4E7F0_DREPO</name>
<sequence>MFFGVNPFMPSVLKKDIANSVDPDETNETPHNAASHLGLRCLLKEIFINFPVGDEISSLKGCGGDPTEARENGEVVRKAPLKGRGLE</sequence>
<reference evidence="2" key="1">
    <citation type="journal article" date="2019" name="bioRxiv">
        <title>The Genome of the Zebra Mussel, Dreissena polymorpha: A Resource for Invasive Species Research.</title>
        <authorList>
            <person name="McCartney M.A."/>
            <person name="Auch B."/>
            <person name="Kono T."/>
            <person name="Mallez S."/>
            <person name="Zhang Y."/>
            <person name="Obille A."/>
            <person name="Becker A."/>
            <person name="Abrahante J.E."/>
            <person name="Garbe J."/>
            <person name="Badalamenti J.P."/>
            <person name="Herman A."/>
            <person name="Mangelson H."/>
            <person name="Liachko I."/>
            <person name="Sullivan S."/>
            <person name="Sone E.D."/>
            <person name="Koren S."/>
            <person name="Silverstein K.A.T."/>
            <person name="Beckman K.B."/>
            <person name="Gohl D.M."/>
        </authorList>
    </citation>
    <scope>NUCLEOTIDE SEQUENCE</scope>
    <source>
        <strain evidence="2">Duluth1</strain>
        <tissue evidence="2">Whole animal</tissue>
    </source>
</reference>
<gene>
    <name evidence="2" type="ORF">DPMN_175034</name>
</gene>
<proteinExistence type="predicted"/>
<comment type="caution">
    <text evidence="2">The sequence shown here is derived from an EMBL/GenBank/DDBJ whole genome shotgun (WGS) entry which is preliminary data.</text>
</comment>
<evidence type="ECO:0000313" key="2">
    <source>
        <dbReference type="EMBL" id="KAH3773666.1"/>
    </source>
</evidence>
<evidence type="ECO:0000313" key="3">
    <source>
        <dbReference type="Proteomes" id="UP000828390"/>
    </source>
</evidence>
<dbReference type="AlphaFoldDB" id="A0A9D4E7F0"/>
<feature type="region of interest" description="Disordered" evidence="1">
    <location>
        <begin position="63"/>
        <end position="87"/>
    </location>
</feature>
<organism evidence="2 3">
    <name type="scientific">Dreissena polymorpha</name>
    <name type="common">Zebra mussel</name>
    <name type="synonym">Mytilus polymorpha</name>
    <dbReference type="NCBI Taxonomy" id="45954"/>
    <lineage>
        <taxon>Eukaryota</taxon>
        <taxon>Metazoa</taxon>
        <taxon>Spiralia</taxon>
        <taxon>Lophotrochozoa</taxon>
        <taxon>Mollusca</taxon>
        <taxon>Bivalvia</taxon>
        <taxon>Autobranchia</taxon>
        <taxon>Heteroconchia</taxon>
        <taxon>Euheterodonta</taxon>
        <taxon>Imparidentia</taxon>
        <taxon>Neoheterodontei</taxon>
        <taxon>Myida</taxon>
        <taxon>Dreissenoidea</taxon>
        <taxon>Dreissenidae</taxon>
        <taxon>Dreissena</taxon>
    </lineage>
</organism>
<protein>
    <submittedName>
        <fullName evidence="2">Uncharacterized protein</fullName>
    </submittedName>
</protein>
<dbReference type="Proteomes" id="UP000828390">
    <property type="component" value="Unassembled WGS sequence"/>
</dbReference>
<feature type="compositionally biased region" description="Basic and acidic residues" evidence="1">
    <location>
        <begin position="67"/>
        <end position="77"/>
    </location>
</feature>
<dbReference type="EMBL" id="JAIWYP010000009">
    <property type="protein sequence ID" value="KAH3773666.1"/>
    <property type="molecule type" value="Genomic_DNA"/>
</dbReference>